<dbReference type="InterPro" id="IPR007527">
    <property type="entry name" value="Znf_SWIM"/>
</dbReference>
<organism evidence="6 7">
    <name type="scientific">Clostridium bornimense</name>
    <dbReference type="NCBI Taxonomy" id="1216932"/>
    <lineage>
        <taxon>Bacteria</taxon>
        <taxon>Bacillati</taxon>
        <taxon>Bacillota</taxon>
        <taxon>Clostridia</taxon>
        <taxon>Eubacteriales</taxon>
        <taxon>Clostridiaceae</taxon>
        <taxon>Clostridium</taxon>
    </lineage>
</organism>
<keyword evidence="6" id="KW-0547">Nucleotide-binding</keyword>
<dbReference type="RefSeq" id="WP_044035853.1">
    <property type="nucleotide sequence ID" value="NZ_HG917868.1"/>
</dbReference>
<dbReference type="Pfam" id="PF08455">
    <property type="entry name" value="SNF2_assoc"/>
    <property type="match status" value="1"/>
</dbReference>
<dbReference type="SUPFAM" id="SSF52540">
    <property type="entry name" value="P-loop containing nucleoside triphosphate hydrolases"/>
    <property type="match status" value="2"/>
</dbReference>
<keyword evidence="6" id="KW-0067">ATP-binding</keyword>
<dbReference type="KEGG" id="clt:CM240_0222"/>
<dbReference type="PROSITE" id="PS51194">
    <property type="entry name" value="HELICASE_CTER"/>
    <property type="match status" value="1"/>
</dbReference>
<feature type="domain" description="SWIM-type" evidence="3">
    <location>
        <begin position="62"/>
        <end position="104"/>
    </location>
</feature>
<keyword evidence="2" id="KW-0862">Zinc</keyword>
<dbReference type="InterPro" id="IPR014001">
    <property type="entry name" value="Helicase_ATP-bd"/>
</dbReference>
<dbReference type="CDD" id="cd18793">
    <property type="entry name" value="SF2_C_SNF"/>
    <property type="match status" value="1"/>
</dbReference>
<dbReference type="InterPro" id="IPR000330">
    <property type="entry name" value="SNF2_N"/>
</dbReference>
<dbReference type="EMBL" id="HG917868">
    <property type="protein sequence ID" value="CDM67392.1"/>
    <property type="molecule type" value="Genomic_DNA"/>
</dbReference>
<dbReference type="CDD" id="cd18012">
    <property type="entry name" value="DEXQc_arch_SWI2_SNF2"/>
    <property type="match status" value="1"/>
</dbReference>
<keyword evidence="2" id="KW-0479">Metal-binding</keyword>
<dbReference type="eggNOG" id="COG0553">
    <property type="taxonomic scope" value="Bacteria"/>
</dbReference>
<dbReference type="InterPro" id="IPR013663">
    <property type="entry name" value="Helicase_SWF/SNF/SWI_bac"/>
</dbReference>
<dbReference type="STRING" id="1216932.CM240_0222"/>
<dbReference type="InterPro" id="IPR038718">
    <property type="entry name" value="SNF2-like_sf"/>
</dbReference>
<dbReference type="InterPro" id="IPR027417">
    <property type="entry name" value="P-loop_NTPase"/>
</dbReference>
<keyword evidence="6" id="KW-0347">Helicase</keyword>
<dbReference type="Gene3D" id="3.40.50.300">
    <property type="entry name" value="P-loop containing nucleotide triphosphate hydrolases"/>
    <property type="match status" value="1"/>
</dbReference>
<dbReference type="Pfam" id="PF00271">
    <property type="entry name" value="Helicase_C"/>
    <property type="match status" value="1"/>
</dbReference>
<dbReference type="HOGENOM" id="CLU_000315_21_1_9"/>
<reference evidence="6 7" key="1">
    <citation type="submission" date="2013-11" db="EMBL/GenBank/DDBJ databases">
        <title>Complete genome sequence of Clostridum sp. M2/40.</title>
        <authorList>
            <person name="Wibberg D."/>
            <person name="Puehler A."/>
            <person name="Schlueter A."/>
        </authorList>
    </citation>
    <scope>NUCLEOTIDE SEQUENCE [LARGE SCALE GENOMIC DNA]</scope>
    <source>
        <strain evidence="7">M2/40</strain>
    </source>
</reference>
<name>W6RZG6_9CLOT</name>
<dbReference type="PANTHER" id="PTHR10799">
    <property type="entry name" value="SNF2/RAD54 HELICASE FAMILY"/>
    <property type="match status" value="1"/>
</dbReference>
<gene>
    <name evidence="6" type="ORF">CM240_0222</name>
</gene>
<keyword evidence="1" id="KW-0378">Hydrolase</keyword>
<protein>
    <submittedName>
        <fullName evidence="6">DNA/RNA helicase, superfamily II, SNF2 family</fullName>
    </submittedName>
</protein>
<feature type="domain" description="Helicase C-terminal" evidence="5">
    <location>
        <begin position="781"/>
        <end position="932"/>
    </location>
</feature>
<accession>W6RZG6</accession>
<dbReference type="GO" id="GO:0008270">
    <property type="term" value="F:zinc ion binding"/>
    <property type="evidence" value="ECO:0007669"/>
    <property type="project" value="UniProtKB-KW"/>
</dbReference>
<evidence type="ECO:0000256" key="1">
    <source>
        <dbReference type="ARBA" id="ARBA00022801"/>
    </source>
</evidence>
<keyword evidence="7" id="KW-1185">Reference proteome</keyword>
<dbReference type="Pfam" id="PF00176">
    <property type="entry name" value="SNF2-rel_dom"/>
    <property type="match status" value="1"/>
</dbReference>
<dbReference type="PROSITE" id="PS50966">
    <property type="entry name" value="ZF_SWIM"/>
    <property type="match status" value="1"/>
</dbReference>
<evidence type="ECO:0000259" key="5">
    <source>
        <dbReference type="PROSITE" id="PS51194"/>
    </source>
</evidence>
<dbReference type="SMART" id="SM00490">
    <property type="entry name" value="HELICc"/>
    <property type="match status" value="1"/>
</dbReference>
<dbReference type="GO" id="GO:0005524">
    <property type="term" value="F:ATP binding"/>
    <property type="evidence" value="ECO:0007669"/>
    <property type="project" value="InterPro"/>
</dbReference>
<feature type="domain" description="Helicase ATP-binding" evidence="4">
    <location>
        <begin position="517"/>
        <end position="672"/>
    </location>
</feature>
<dbReference type="InterPro" id="IPR049730">
    <property type="entry name" value="SNF2/RAD54-like_C"/>
</dbReference>
<dbReference type="GO" id="GO:0016787">
    <property type="term" value="F:hydrolase activity"/>
    <property type="evidence" value="ECO:0007669"/>
    <property type="project" value="UniProtKB-KW"/>
</dbReference>
<sequence>MRIEDFEDIIIKKVSPIVRSGGKELYKKGLVKSIKGKRFETFYALYGVVESENRIKEFNTYMKINLVNGNIDKASCGCDNFKRLSRGNNFFICSHLVATTEKFLVAMKKKTGVNPSKKVNKDNTILRILRKVSNDKILYEIRTYLGKDKIVIKDKNLRDFLEVNIDKKIKFTYEYLEINTKIINKPLPLSFTIKDDEKNLIVTTHKKMPISLTEKNDVYFFNNEIYLPPKDQIDNYIDTYNDEKIYPKTIKSYNEILDNLSKISSNIIIKESVREFASEYYKPEFFLYKEENKIYCTVNIYYGNKRINILVDSNDVIREKKKEETLLIKICGIGFVRKGERLEFIGDDEVLFDILSSKNEGIHKLGKVILGKAFKENGVYNYCNINGEIVKDDDKYIFYYSIDGMNNDEIFSAYEAYKEGKEFYKSNNGGFINFRDKGVKDFFNLLGGLGISVGSNEIIVDEDKEIYISEAVTNLPMIKGKENLHRAEEILSEEIEVPQGFKGNLRNYQVEGFRWFKGLSKLGLGGILSDEMGLGKTIQTIAFILSEKGEKFIIVAPTSLIYNWKSELEKFAEGLKVAVVHGAKRKEIIKNIQEYDALLTSYGTLKRDIELYKDIEFGYCILDEGQNIKNPDAESTKIVKAINSKNRFVLTGTPIENNLMELWSIFDFIMPGYLFSKEVFKKKFIFNNDVETLKLLINPFILRRTKKDVITELPDKIEKKVFVDMTAKQSKVYKDYMKDVLSTLQNYGDNKIEIFSYLTKLRQICLDPSIIIEDYEGGSGKVKAALKLIKERDGKILLFSQFTSILDKLKEELEGANIKYLHLDGSVAAKQRIKRVEEFNNEESIKVFLISLKAGGTGLNLTSASTVIHFDPWWNPAVEDQATDRAHRIGQRNVVEVIKLIAKDTIEEKIIQLQENKRLLIENVISGELGEGDLLKKLSVEDIKEIFRENK</sequence>
<dbReference type="Gene3D" id="3.40.50.10810">
    <property type="entry name" value="Tandem AAA-ATPase domain"/>
    <property type="match status" value="1"/>
</dbReference>
<keyword evidence="2" id="KW-0863">Zinc-finger</keyword>
<dbReference type="Proteomes" id="UP000019426">
    <property type="component" value="Chromosome M2/40_rep1"/>
</dbReference>
<evidence type="ECO:0000256" key="2">
    <source>
        <dbReference type="PROSITE-ProRule" id="PRU00325"/>
    </source>
</evidence>
<dbReference type="SMART" id="SM00487">
    <property type="entry name" value="DEXDc"/>
    <property type="match status" value="1"/>
</dbReference>
<evidence type="ECO:0000259" key="3">
    <source>
        <dbReference type="PROSITE" id="PS50966"/>
    </source>
</evidence>
<evidence type="ECO:0000259" key="4">
    <source>
        <dbReference type="PROSITE" id="PS51192"/>
    </source>
</evidence>
<proteinExistence type="predicted"/>
<dbReference type="AlphaFoldDB" id="W6RZG6"/>
<evidence type="ECO:0000313" key="6">
    <source>
        <dbReference type="EMBL" id="CDM67392.1"/>
    </source>
</evidence>
<evidence type="ECO:0000313" key="7">
    <source>
        <dbReference type="Proteomes" id="UP000019426"/>
    </source>
</evidence>
<dbReference type="GO" id="GO:0004386">
    <property type="term" value="F:helicase activity"/>
    <property type="evidence" value="ECO:0007669"/>
    <property type="project" value="UniProtKB-KW"/>
</dbReference>
<dbReference type="InterPro" id="IPR001650">
    <property type="entry name" value="Helicase_C-like"/>
</dbReference>
<dbReference type="OrthoDB" id="9760715at2"/>
<dbReference type="PROSITE" id="PS51192">
    <property type="entry name" value="HELICASE_ATP_BIND_1"/>
    <property type="match status" value="1"/>
</dbReference>
<dbReference type="PATRIC" id="fig|1216932.3.peg.202"/>